<comment type="similarity">
    <text evidence="1">Belongs to the SMP-30/CGR1 family.</text>
</comment>
<keyword evidence="3" id="KW-0862">Zinc</keyword>
<dbReference type="PANTHER" id="PTHR10907">
    <property type="entry name" value="REGUCALCIN"/>
    <property type="match status" value="1"/>
</dbReference>
<feature type="binding site" evidence="3">
    <location>
        <position position="198"/>
    </location>
    <ligand>
        <name>a divalent metal cation</name>
        <dbReference type="ChEBI" id="CHEBI:60240"/>
    </ligand>
</feature>
<dbReference type="PRINTS" id="PR01790">
    <property type="entry name" value="SMP30FAMILY"/>
</dbReference>
<evidence type="ECO:0000313" key="5">
    <source>
        <dbReference type="EMBL" id="QIP36896.1"/>
    </source>
</evidence>
<dbReference type="GO" id="GO:0019853">
    <property type="term" value="P:L-ascorbic acid biosynthetic process"/>
    <property type="evidence" value="ECO:0007669"/>
    <property type="project" value="TreeGrafter"/>
</dbReference>
<dbReference type="AlphaFoldDB" id="A0A858JJW3"/>
<dbReference type="GO" id="GO:0004341">
    <property type="term" value="F:gluconolactonase activity"/>
    <property type="evidence" value="ECO:0007669"/>
    <property type="project" value="TreeGrafter"/>
</dbReference>
<gene>
    <name evidence="5" type="ORF">GWK63_03420</name>
</gene>
<feature type="binding site" evidence="3">
    <location>
        <position position="101"/>
    </location>
    <ligand>
        <name>substrate</name>
    </ligand>
</feature>
<feature type="domain" description="SMP-30/Gluconolactonase/LRE-like region" evidence="4">
    <location>
        <begin position="14"/>
        <end position="257"/>
    </location>
</feature>
<dbReference type="EMBL" id="CP050139">
    <property type="protein sequence ID" value="QIP36896.1"/>
    <property type="molecule type" value="Genomic_DNA"/>
</dbReference>
<dbReference type="Pfam" id="PF08450">
    <property type="entry name" value="SGL"/>
    <property type="match status" value="1"/>
</dbReference>
<protein>
    <submittedName>
        <fullName evidence="5">SMP-30/gluconolactonase/LRE family protein</fullName>
    </submittedName>
</protein>
<sequence>MPQPHCVWDIRAELGEGPVWSVREQALYFVDIVGQAIHRFHPESGGHASWATPQRPGFVVPASDGTLICGLKDGLYGFDPASGRFTCLVAVERDLPGNRINDGCVDSTGRLWFGTMDDGEATPSGALYSVTRGRGGRLDVLRHDEGYVVTNGPAISPDGTKLYHNNSPAGIIYVFDLAPDGSLSGRRIFARVAEGYPDGVVVDSAGTVWVGAWNGGRVMRFTPDGVELPPVAVPAVNVTKVAFGGPDLRTLYVTTARRNTPPDALARYPQAGGLFSLRVEVPGQASRAFPADGMDGLCDEVKQG</sequence>
<feature type="binding site" evidence="3">
    <location>
        <position position="16"/>
    </location>
    <ligand>
        <name>a divalent metal cation</name>
        <dbReference type="ChEBI" id="CHEBI:60240"/>
    </ligand>
</feature>
<evidence type="ECO:0000256" key="2">
    <source>
        <dbReference type="PIRSR" id="PIRSR605511-1"/>
    </source>
</evidence>
<evidence type="ECO:0000313" key="6">
    <source>
        <dbReference type="Proteomes" id="UP000502533"/>
    </source>
</evidence>
<dbReference type="InterPro" id="IPR011042">
    <property type="entry name" value="6-blade_b-propeller_TolB-like"/>
</dbReference>
<evidence type="ECO:0000256" key="3">
    <source>
        <dbReference type="PIRSR" id="PIRSR605511-2"/>
    </source>
</evidence>
<dbReference type="GO" id="GO:0005509">
    <property type="term" value="F:calcium ion binding"/>
    <property type="evidence" value="ECO:0007669"/>
    <property type="project" value="TreeGrafter"/>
</dbReference>
<reference evidence="5 6" key="1">
    <citation type="submission" date="2020-03" db="EMBL/GenBank/DDBJ databases">
        <title>Isolation of cellulose-producing strains, genome characterization and application of the synthesized cellulose films as an economical and sustainable material for piezoelectric sensor construction.</title>
        <authorList>
            <person name="Mangayil R.K."/>
        </authorList>
    </citation>
    <scope>NUCLEOTIDE SEQUENCE [LARGE SCALE GENOMIC DNA]</scope>
    <source>
        <strain evidence="5 6">ENS 9a1a</strain>
    </source>
</reference>
<evidence type="ECO:0000256" key="1">
    <source>
        <dbReference type="ARBA" id="ARBA00008853"/>
    </source>
</evidence>
<feature type="binding site" evidence="3">
    <location>
        <position position="151"/>
    </location>
    <ligand>
        <name>a divalent metal cation</name>
        <dbReference type="ChEBI" id="CHEBI:60240"/>
    </ligand>
</feature>
<keyword evidence="6" id="KW-1185">Reference proteome</keyword>
<feature type="active site" description="Proton donor/acceptor" evidence="2">
    <location>
        <position position="198"/>
    </location>
</feature>
<proteinExistence type="inferred from homology"/>
<dbReference type="Proteomes" id="UP000502533">
    <property type="component" value="Chromosome"/>
</dbReference>
<accession>A0A858JJW3</accession>
<keyword evidence="3" id="KW-0479">Metal-binding</keyword>
<dbReference type="PANTHER" id="PTHR10907:SF47">
    <property type="entry name" value="REGUCALCIN"/>
    <property type="match status" value="1"/>
</dbReference>
<feature type="binding site" evidence="3">
    <location>
        <position position="99"/>
    </location>
    <ligand>
        <name>substrate</name>
    </ligand>
</feature>
<dbReference type="SUPFAM" id="SSF63829">
    <property type="entry name" value="Calcium-dependent phosphotriesterase"/>
    <property type="match status" value="1"/>
</dbReference>
<dbReference type="Gene3D" id="2.120.10.30">
    <property type="entry name" value="TolB, C-terminal domain"/>
    <property type="match status" value="1"/>
</dbReference>
<dbReference type="InterPro" id="IPR013658">
    <property type="entry name" value="SGL"/>
</dbReference>
<name>A0A858JJW3_9PROT</name>
<organism evidence="5 6">
    <name type="scientific">Komagataeibacter rhaeticus</name>
    <dbReference type="NCBI Taxonomy" id="215221"/>
    <lineage>
        <taxon>Bacteria</taxon>
        <taxon>Pseudomonadati</taxon>
        <taxon>Pseudomonadota</taxon>
        <taxon>Alphaproteobacteria</taxon>
        <taxon>Acetobacterales</taxon>
        <taxon>Acetobacteraceae</taxon>
        <taxon>Komagataeibacter</taxon>
    </lineage>
</organism>
<dbReference type="InterPro" id="IPR005511">
    <property type="entry name" value="SMP-30"/>
</dbReference>
<dbReference type="KEGG" id="kre:GWK63_03420"/>
<comment type="cofactor">
    <cofactor evidence="3">
        <name>Zn(2+)</name>
        <dbReference type="ChEBI" id="CHEBI:29105"/>
    </cofactor>
    <text evidence="3">Binds 1 divalent metal cation per subunit.</text>
</comment>
<evidence type="ECO:0000259" key="4">
    <source>
        <dbReference type="Pfam" id="PF08450"/>
    </source>
</evidence>